<feature type="compositionally biased region" description="Gly residues" evidence="14">
    <location>
        <begin position="510"/>
        <end position="519"/>
    </location>
</feature>
<evidence type="ECO:0000313" key="16">
    <source>
        <dbReference type="Proteomes" id="UP001166286"/>
    </source>
</evidence>
<keyword evidence="4" id="KW-0963">Cytoplasm</keyword>
<evidence type="ECO:0000256" key="12">
    <source>
        <dbReference type="ARBA" id="ARBA00034864"/>
    </source>
</evidence>
<feature type="region of interest" description="Disordered" evidence="14">
    <location>
        <begin position="236"/>
        <end position="261"/>
    </location>
</feature>
<evidence type="ECO:0000256" key="10">
    <source>
        <dbReference type="ARBA" id="ARBA00023212"/>
    </source>
</evidence>
<keyword evidence="6" id="KW-0597">Phosphoprotein</keyword>
<dbReference type="EMBL" id="JAFEKC020000017">
    <property type="protein sequence ID" value="KAK0510244.1"/>
    <property type="molecule type" value="Genomic_DNA"/>
</dbReference>
<feature type="region of interest" description="Disordered" evidence="14">
    <location>
        <begin position="18"/>
        <end position="38"/>
    </location>
</feature>
<evidence type="ECO:0000256" key="6">
    <source>
        <dbReference type="ARBA" id="ARBA00022553"/>
    </source>
</evidence>
<feature type="region of interest" description="Disordered" evidence="14">
    <location>
        <begin position="278"/>
        <end position="300"/>
    </location>
</feature>
<proteinExistence type="inferred from homology"/>
<dbReference type="InterPro" id="IPR008603">
    <property type="entry name" value="DCTN4"/>
</dbReference>
<feature type="region of interest" description="Disordered" evidence="14">
    <location>
        <begin position="166"/>
        <end position="187"/>
    </location>
</feature>
<protein>
    <recommendedName>
        <fullName evidence="12">Dynactin subunit 4</fullName>
    </recommendedName>
</protein>
<evidence type="ECO:0000256" key="9">
    <source>
        <dbReference type="ARBA" id="ARBA00023054"/>
    </source>
</evidence>
<sequence length="553" mass="60988">MSFPYTYISCPCTDVSTPINGSTEQNDDEEQERTFDPRSPRANFSLYTLEHLLYCEDCQQIRCPRCTLEEIVTWYCPNCLFEMPSSMVKSEAGRCTRNCFNCPICIGPLAVTSVHPDPVQRSLLGPWILSCGYCNWTSLEIGWQFKGLQDMRSEMGKLKIGGQYKAANSKTSASTPPTESTPDDDPDSVFTALRSFYNSQLSSSNATDPLLTPSGGINYSSPSSLARIMSLYTGRSSYGKKDPAKSTPMRESVDPSEGLQIFDPASDTAAIEKLRTQGWTSTASTAQQTEQKHPPRFTSDLRPTQAQLRTKRSKRCRTCRHILVKPEAKVQSTRFRIRLVALNYIPTITLKPLQPSPSTQLPLLDLNALPVLRASQFLLTLKNPLFDPVKITLGTPAHAPGKNSHKVTILCPQFDIGPNADQWDEALGDNKNRRASKLLSTSKVEYVGGERGKVAEAGKVWEKGRNWTTVVVEVVCQDVGEDGEGEDVLEIPVFLRMEWEGDTMEREEGGSGSGGGGGLKGEERKEKRELAFWVVVGVGKVGRLEGPTLAASP</sequence>
<comment type="subcellular location">
    <subcellularLocation>
        <location evidence="1">Cytoplasm</location>
        <location evidence="1">Cytoskeleton</location>
        <location evidence="1">Microtubule organizing center</location>
        <location evidence="1">Centrosome</location>
    </subcellularLocation>
    <subcellularLocation>
        <location evidence="2">Cytoplasm</location>
        <location evidence="2">Cytoskeleton</location>
        <location evidence="2">Stress fiber</location>
    </subcellularLocation>
    <subcellularLocation>
        <location evidence="3">Cytoplasm</location>
        <location evidence="3">Myofibril</location>
    </subcellularLocation>
</comment>
<keyword evidence="7" id="KW-0832">Ubl conjugation</keyword>
<dbReference type="AlphaFoldDB" id="A0AA39QYD9"/>
<dbReference type="PANTHER" id="PTHR13034">
    <property type="entry name" value="DYNACTIN P62 SUBUNIT"/>
    <property type="match status" value="1"/>
</dbReference>
<keyword evidence="5" id="KW-1017">Isopeptide bond</keyword>
<evidence type="ECO:0000256" key="5">
    <source>
        <dbReference type="ARBA" id="ARBA00022499"/>
    </source>
</evidence>
<evidence type="ECO:0000256" key="11">
    <source>
        <dbReference type="ARBA" id="ARBA00034776"/>
    </source>
</evidence>
<dbReference type="GO" id="GO:0005869">
    <property type="term" value="C:dynactin complex"/>
    <property type="evidence" value="ECO:0007669"/>
    <property type="project" value="InterPro"/>
</dbReference>
<evidence type="ECO:0000256" key="14">
    <source>
        <dbReference type="SAM" id="MobiDB-lite"/>
    </source>
</evidence>
<evidence type="ECO:0000256" key="2">
    <source>
        <dbReference type="ARBA" id="ARBA00004529"/>
    </source>
</evidence>
<feature type="compositionally biased region" description="Low complexity" evidence="14">
    <location>
        <begin position="171"/>
        <end position="180"/>
    </location>
</feature>
<dbReference type="PANTHER" id="PTHR13034:SF2">
    <property type="entry name" value="DYNACTIN SUBUNIT 4"/>
    <property type="match status" value="1"/>
</dbReference>
<accession>A0AA39QYD9</accession>
<keyword evidence="8" id="KW-0007">Acetylation</keyword>
<feature type="compositionally biased region" description="Low complexity" evidence="14">
    <location>
        <begin position="280"/>
        <end position="289"/>
    </location>
</feature>
<keyword evidence="16" id="KW-1185">Reference proteome</keyword>
<evidence type="ECO:0000256" key="13">
    <source>
        <dbReference type="ARBA" id="ARBA00093507"/>
    </source>
</evidence>
<dbReference type="Pfam" id="PF05502">
    <property type="entry name" value="Dynactin_p62"/>
    <property type="match status" value="1"/>
</dbReference>
<evidence type="ECO:0000256" key="8">
    <source>
        <dbReference type="ARBA" id="ARBA00022990"/>
    </source>
</evidence>
<evidence type="ECO:0000256" key="7">
    <source>
        <dbReference type="ARBA" id="ARBA00022843"/>
    </source>
</evidence>
<dbReference type="GO" id="GO:0001725">
    <property type="term" value="C:stress fiber"/>
    <property type="evidence" value="ECO:0007669"/>
    <property type="project" value="UniProtKB-SubCell"/>
</dbReference>
<evidence type="ECO:0000256" key="3">
    <source>
        <dbReference type="ARBA" id="ARBA00004657"/>
    </source>
</evidence>
<gene>
    <name evidence="15" type="ORF">JMJ35_007638</name>
</gene>
<keyword evidence="9" id="KW-0175">Coiled coil</keyword>
<comment type="subunit">
    <text evidence="13">Subunit of dynactin, a multiprotein complex part of a tripartite complex with dynein and a adapter, such as BICDL1, BICD2 or HOOK3. The dynactin complex is built around ACTR1A/ACTB filament and consists of an actin-related filament composed of a shoulder domain, a pointed end and a barbed end. Its length is defined by its flexible shoulder domain. The soulder is composed of 2 DCTN1 subunits, 4 DCTN2 and 2 DCTN3. The 4 DCNT2 (via N-terminus) bind the ACTR1A filament and act as molecular rulers to determine the length. The pointed end is important for binding dynein-dynactin cargo adapters. Consists of 4 subunits: ACTR10, DCNT4, DCTN5 and DCTN6. The barbed end is composed of a CAPZA1:CAPZB heterodimers, which binds ACTR1A/ACTB filament and dynactin and stabilizes dynactin. Interacts with ATP7B, but not ATP7A, in a copper-dependent manner. Interacts with ANK2; this interaction is required for localization at costameres. Interacts with N4BP2L1.</text>
</comment>
<evidence type="ECO:0000256" key="4">
    <source>
        <dbReference type="ARBA" id="ARBA00022490"/>
    </source>
</evidence>
<comment type="similarity">
    <text evidence="11">Belongs to the dynactin subunit 4 family.</text>
</comment>
<evidence type="ECO:0000256" key="1">
    <source>
        <dbReference type="ARBA" id="ARBA00004300"/>
    </source>
</evidence>
<name>A0AA39QYD9_9LECA</name>
<keyword evidence="10" id="KW-0206">Cytoskeleton</keyword>
<feature type="region of interest" description="Disordered" evidence="14">
    <location>
        <begin position="502"/>
        <end position="524"/>
    </location>
</feature>
<comment type="caution">
    <text evidence="15">The sequence shown here is derived from an EMBL/GenBank/DDBJ whole genome shotgun (WGS) entry which is preliminary data.</text>
</comment>
<reference evidence="15" key="1">
    <citation type="submission" date="2023-03" db="EMBL/GenBank/DDBJ databases">
        <title>Complete genome of Cladonia borealis.</title>
        <authorList>
            <person name="Park H."/>
        </authorList>
    </citation>
    <scope>NUCLEOTIDE SEQUENCE</scope>
    <source>
        <strain evidence="15">ANT050790</strain>
    </source>
</reference>
<dbReference type="Proteomes" id="UP001166286">
    <property type="component" value="Unassembled WGS sequence"/>
</dbReference>
<organism evidence="15 16">
    <name type="scientific">Cladonia borealis</name>
    <dbReference type="NCBI Taxonomy" id="184061"/>
    <lineage>
        <taxon>Eukaryota</taxon>
        <taxon>Fungi</taxon>
        <taxon>Dikarya</taxon>
        <taxon>Ascomycota</taxon>
        <taxon>Pezizomycotina</taxon>
        <taxon>Lecanoromycetes</taxon>
        <taxon>OSLEUM clade</taxon>
        <taxon>Lecanoromycetidae</taxon>
        <taxon>Lecanorales</taxon>
        <taxon>Lecanorineae</taxon>
        <taxon>Cladoniaceae</taxon>
        <taxon>Cladonia</taxon>
    </lineage>
</organism>
<evidence type="ECO:0000313" key="15">
    <source>
        <dbReference type="EMBL" id="KAK0510244.1"/>
    </source>
</evidence>